<organism evidence="2 3">
    <name type="scientific">Meloidogyne hapla</name>
    <name type="common">Root-knot nematode worm</name>
    <dbReference type="NCBI Taxonomy" id="6305"/>
    <lineage>
        <taxon>Eukaryota</taxon>
        <taxon>Metazoa</taxon>
        <taxon>Ecdysozoa</taxon>
        <taxon>Nematoda</taxon>
        <taxon>Chromadorea</taxon>
        <taxon>Rhabditida</taxon>
        <taxon>Tylenchina</taxon>
        <taxon>Tylenchomorpha</taxon>
        <taxon>Tylenchoidea</taxon>
        <taxon>Meloidogynidae</taxon>
        <taxon>Meloidogyninae</taxon>
        <taxon>Meloidogyne</taxon>
    </lineage>
</organism>
<evidence type="ECO:0000313" key="3">
    <source>
        <dbReference type="WBParaSite" id="MhA1_Contig1706.frz3.gene1"/>
    </source>
</evidence>
<protein>
    <submittedName>
        <fullName evidence="3">Ubiquitin-like domain-containing protein</fullName>
    </submittedName>
</protein>
<dbReference type="InterPro" id="IPR000626">
    <property type="entry name" value="Ubiquitin-like_dom"/>
</dbReference>
<dbReference type="Pfam" id="PF00240">
    <property type="entry name" value="ubiquitin"/>
    <property type="match status" value="1"/>
</dbReference>
<evidence type="ECO:0000259" key="1">
    <source>
        <dbReference type="PROSITE" id="PS50053"/>
    </source>
</evidence>
<dbReference type="InterPro" id="IPR029071">
    <property type="entry name" value="Ubiquitin-like_domsf"/>
</dbReference>
<dbReference type="WBParaSite" id="MhA1_Contig1706.frz3.gene1">
    <property type="protein sequence ID" value="MhA1_Contig1706.frz3.gene1"/>
    <property type="gene ID" value="MhA1_Contig1706.frz3.gene1"/>
</dbReference>
<proteinExistence type="predicted"/>
<name>A0A1I8B8Z6_MELHA</name>
<feature type="domain" description="Ubiquitin-like" evidence="1">
    <location>
        <begin position="1"/>
        <end position="43"/>
    </location>
</feature>
<dbReference type="AlphaFoldDB" id="A0A1I8B8Z6"/>
<dbReference type="SUPFAM" id="SSF54236">
    <property type="entry name" value="Ubiquitin-like"/>
    <property type="match status" value="1"/>
</dbReference>
<dbReference type="CDD" id="cd17039">
    <property type="entry name" value="Ubl_ubiquitin_like"/>
    <property type="match status" value="1"/>
</dbReference>
<accession>A0A1I8B8Z6</accession>
<evidence type="ECO:0000313" key="2">
    <source>
        <dbReference type="Proteomes" id="UP000095281"/>
    </source>
</evidence>
<sequence>MGIPRDQQRLIYRGQQLENGHKISDYNITDGTVIDMIMRMTGC</sequence>
<reference evidence="3" key="1">
    <citation type="submission" date="2016-11" db="UniProtKB">
        <authorList>
            <consortium name="WormBaseParasite"/>
        </authorList>
    </citation>
    <scope>IDENTIFICATION</scope>
</reference>
<dbReference type="Proteomes" id="UP000095281">
    <property type="component" value="Unplaced"/>
</dbReference>
<keyword evidence="2" id="KW-1185">Reference proteome</keyword>
<dbReference type="Gene3D" id="3.10.20.90">
    <property type="entry name" value="Phosphatidylinositol 3-kinase Catalytic Subunit, Chain A, domain 1"/>
    <property type="match status" value="1"/>
</dbReference>
<dbReference type="PROSITE" id="PS50053">
    <property type="entry name" value="UBIQUITIN_2"/>
    <property type="match status" value="1"/>
</dbReference>